<comment type="caution">
    <text evidence="4">The sequence shown here is derived from an EMBL/GenBank/DDBJ whole genome shotgun (WGS) entry which is preliminary data.</text>
</comment>
<gene>
    <name evidence="4" type="ORF">CVV64_12225</name>
</gene>
<dbReference type="PANTHER" id="PTHR11461">
    <property type="entry name" value="SERINE PROTEASE INHIBITOR, SERPIN"/>
    <property type="match status" value="1"/>
</dbReference>
<dbReference type="InterPro" id="IPR036186">
    <property type="entry name" value="Serpin_sf"/>
</dbReference>
<dbReference type="GO" id="GO:0005615">
    <property type="term" value="C:extracellular space"/>
    <property type="evidence" value="ECO:0007669"/>
    <property type="project" value="InterPro"/>
</dbReference>
<accession>A0A2N1PNI5</accession>
<dbReference type="Pfam" id="PF00079">
    <property type="entry name" value="Serpin"/>
    <property type="match status" value="1"/>
</dbReference>
<dbReference type="SMART" id="SM00093">
    <property type="entry name" value="SERPIN"/>
    <property type="match status" value="1"/>
</dbReference>
<reference evidence="4 5" key="1">
    <citation type="journal article" date="2017" name="ISME J.">
        <title>Potential for microbial H2 and metal transformations associated with novel bacteria and archaea in deep terrestrial subsurface sediments.</title>
        <authorList>
            <person name="Hernsdorf A.W."/>
            <person name="Amano Y."/>
            <person name="Miyakawa K."/>
            <person name="Ise K."/>
            <person name="Suzuki Y."/>
            <person name="Anantharaman K."/>
            <person name="Probst A."/>
            <person name="Burstein D."/>
            <person name="Thomas B.C."/>
            <person name="Banfield J.F."/>
        </authorList>
    </citation>
    <scope>NUCLEOTIDE SEQUENCE [LARGE SCALE GENOMIC DNA]</scope>
    <source>
        <strain evidence="4">HGW-Wallbacteria-1</strain>
    </source>
</reference>
<dbReference type="Gene3D" id="3.30.497.10">
    <property type="entry name" value="Antithrombin, subunit I, domain 2"/>
    <property type="match status" value="1"/>
</dbReference>
<dbReference type="Gene3D" id="2.30.39.10">
    <property type="entry name" value="Alpha-1-antitrypsin, domain 1"/>
    <property type="match status" value="1"/>
</dbReference>
<proteinExistence type="inferred from homology"/>
<organism evidence="4 5">
    <name type="scientific">Candidatus Wallbacteria bacterium HGW-Wallbacteria-1</name>
    <dbReference type="NCBI Taxonomy" id="2013854"/>
    <lineage>
        <taxon>Bacteria</taxon>
        <taxon>Candidatus Walliibacteriota</taxon>
    </lineage>
</organism>
<dbReference type="InterPro" id="IPR000215">
    <property type="entry name" value="Serpin_fam"/>
</dbReference>
<dbReference type="AlphaFoldDB" id="A0A2N1PNI5"/>
<dbReference type="PROSITE" id="PS00284">
    <property type="entry name" value="SERPIN"/>
    <property type="match status" value="1"/>
</dbReference>
<evidence type="ECO:0000256" key="2">
    <source>
        <dbReference type="SAM" id="SignalP"/>
    </source>
</evidence>
<dbReference type="InterPro" id="IPR042178">
    <property type="entry name" value="Serpin_sf_1"/>
</dbReference>
<comment type="similarity">
    <text evidence="1">Belongs to the serpin family.</text>
</comment>
<dbReference type="InterPro" id="IPR023795">
    <property type="entry name" value="Serpin_CS"/>
</dbReference>
<feature type="chain" id="PRO_5014929786" evidence="2">
    <location>
        <begin position="32"/>
        <end position="416"/>
    </location>
</feature>
<name>A0A2N1PNI5_9BACT</name>
<dbReference type="SUPFAM" id="SSF56574">
    <property type="entry name" value="Serpins"/>
    <property type="match status" value="1"/>
</dbReference>
<feature type="domain" description="Serpin" evidence="3">
    <location>
        <begin position="50"/>
        <end position="411"/>
    </location>
</feature>
<evidence type="ECO:0000313" key="5">
    <source>
        <dbReference type="Proteomes" id="UP000233256"/>
    </source>
</evidence>
<keyword evidence="2" id="KW-0732">Signal</keyword>
<sequence>MHNKIRSVILASVLLASVLLPLILSSSEELAQSDPEQEKALVRDNSSFAIDLYQNLKNNKGNIFFSPCSISTALAMTYGGARGNTEKEMAKTLKFSLDPENLHNAFAQIESRLVKLEKKGHISLKIANSLWPQKDYEFLPEYQTLIRKNYGVTINPVDFVKAAEDARITINTWVEMKTQNKIRQLIPRGVLDELTRLVLVNAIYFRGNWASQFKPSQTIDNYFHESPEKSVPIKLMFQKNKFRYGETRNLQILELPYQGNELSMLLALPKKQVELKDIEKTLTIETLQQWRESLAKRRVRVYLPKFKITALFRLDQTLISMGMADAFNDSRADFSGMDGRPHGLCIGAVLHKAFVEVNEEGTEAAAATAVVMNTKGGGSFPPVFKADHPFIFLIQENMTGNILFMGRFSDPAVTEK</sequence>
<evidence type="ECO:0000256" key="1">
    <source>
        <dbReference type="RuleBase" id="RU000411"/>
    </source>
</evidence>
<evidence type="ECO:0000313" key="4">
    <source>
        <dbReference type="EMBL" id="PKK89911.1"/>
    </source>
</evidence>
<dbReference type="InterPro" id="IPR042185">
    <property type="entry name" value="Serpin_sf_2"/>
</dbReference>
<dbReference type="PANTHER" id="PTHR11461:SF211">
    <property type="entry name" value="GH10112P-RELATED"/>
    <property type="match status" value="1"/>
</dbReference>
<dbReference type="Proteomes" id="UP000233256">
    <property type="component" value="Unassembled WGS sequence"/>
</dbReference>
<protein>
    <submittedName>
        <fullName evidence="4">Serpin family protein</fullName>
    </submittedName>
</protein>
<dbReference type="InterPro" id="IPR023796">
    <property type="entry name" value="Serpin_dom"/>
</dbReference>
<dbReference type="CDD" id="cd19590">
    <property type="entry name" value="serpin_thermopin-like"/>
    <property type="match status" value="1"/>
</dbReference>
<feature type="signal peptide" evidence="2">
    <location>
        <begin position="1"/>
        <end position="31"/>
    </location>
</feature>
<evidence type="ECO:0000259" key="3">
    <source>
        <dbReference type="SMART" id="SM00093"/>
    </source>
</evidence>
<dbReference type="GO" id="GO:0004867">
    <property type="term" value="F:serine-type endopeptidase inhibitor activity"/>
    <property type="evidence" value="ECO:0007669"/>
    <property type="project" value="InterPro"/>
</dbReference>
<dbReference type="EMBL" id="PGXC01000010">
    <property type="protein sequence ID" value="PKK89911.1"/>
    <property type="molecule type" value="Genomic_DNA"/>
</dbReference>